<dbReference type="OrthoDB" id="9811281at2"/>
<protein>
    <submittedName>
        <fullName evidence="7">Cytochrome C552</fullName>
    </submittedName>
</protein>
<evidence type="ECO:0000256" key="4">
    <source>
        <dbReference type="PROSITE-ProRule" id="PRU00433"/>
    </source>
</evidence>
<evidence type="ECO:0000256" key="5">
    <source>
        <dbReference type="SAM" id="SignalP"/>
    </source>
</evidence>
<dbReference type="GO" id="GO:0046872">
    <property type="term" value="F:metal ion binding"/>
    <property type="evidence" value="ECO:0007669"/>
    <property type="project" value="UniProtKB-KW"/>
</dbReference>
<sequence length="129" mass="13551">MTKMVLPLAALLASCAALAADPAQDKPMLDLANHAGCMTCHHVEPGAKGPDGLPPIGPPWRDVSAKYKGQKGALEQLTQTVMKGSNPYDSHWKGKASGLAMPPNAAAIKEADARKLVKWILSLEAGKKS</sequence>
<keyword evidence="1 4" id="KW-0349">Heme</keyword>
<dbReference type="SUPFAM" id="SSF46626">
    <property type="entry name" value="Cytochrome c"/>
    <property type="match status" value="1"/>
</dbReference>
<dbReference type="KEGG" id="aon:DEH84_12040"/>
<keyword evidence="8" id="KW-1185">Reference proteome</keyword>
<dbReference type="Proteomes" id="UP000244892">
    <property type="component" value="Chromosome"/>
</dbReference>
<gene>
    <name evidence="7" type="ORF">DEH84_12040</name>
</gene>
<dbReference type="Gene3D" id="1.10.760.10">
    <property type="entry name" value="Cytochrome c-like domain"/>
    <property type="match status" value="1"/>
</dbReference>
<dbReference type="AlphaFoldDB" id="A0A2U8FSM4"/>
<keyword evidence="2 4" id="KW-0479">Metal-binding</keyword>
<organism evidence="7 8">
    <name type="scientific">Aquabacterium olei</name>
    <dbReference type="NCBI Taxonomy" id="1296669"/>
    <lineage>
        <taxon>Bacteria</taxon>
        <taxon>Pseudomonadati</taxon>
        <taxon>Pseudomonadota</taxon>
        <taxon>Betaproteobacteria</taxon>
        <taxon>Burkholderiales</taxon>
        <taxon>Aquabacterium</taxon>
    </lineage>
</organism>
<accession>A0A2U8FSM4</accession>
<feature type="chain" id="PRO_5015911788" evidence="5">
    <location>
        <begin position="20"/>
        <end position="129"/>
    </location>
</feature>
<dbReference type="PROSITE" id="PS51257">
    <property type="entry name" value="PROKAR_LIPOPROTEIN"/>
    <property type="match status" value="1"/>
</dbReference>
<evidence type="ECO:0000256" key="3">
    <source>
        <dbReference type="ARBA" id="ARBA00023004"/>
    </source>
</evidence>
<feature type="signal peptide" evidence="5">
    <location>
        <begin position="1"/>
        <end position="19"/>
    </location>
</feature>
<dbReference type="InterPro" id="IPR009056">
    <property type="entry name" value="Cyt_c-like_dom"/>
</dbReference>
<evidence type="ECO:0000313" key="7">
    <source>
        <dbReference type="EMBL" id="AWI54071.1"/>
    </source>
</evidence>
<evidence type="ECO:0000256" key="2">
    <source>
        <dbReference type="ARBA" id="ARBA00022723"/>
    </source>
</evidence>
<reference evidence="7 8" key="1">
    <citation type="submission" date="2018-05" db="EMBL/GenBank/DDBJ databases">
        <title>complete genome sequence of Aquabacterium olei NBRC 110486.</title>
        <authorList>
            <person name="Tang B."/>
            <person name="Chang J."/>
            <person name="Zhang L."/>
            <person name="Yang H."/>
        </authorList>
    </citation>
    <scope>NUCLEOTIDE SEQUENCE [LARGE SCALE GENOMIC DNA]</scope>
    <source>
        <strain evidence="7 8">NBRC 110486</strain>
    </source>
</reference>
<dbReference type="GO" id="GO:0009055">
    <property type="term" value="F:electron transfer activity"/>
    <property type="evidence" value="ECO:0007669"/>
    <property type="project" value="InterPro"/>
</dbReference>
<dbReference type="GO" id="GO:0020037">
    <property type="term" value="F:heme binding"/>
    <property type="evidence" value="ECO:0007669"/>
    <property type="project" value="InterPro"/>
</dbReference>
<evidence type="ECO:0000313" key="8">
    <source>
        <dbReference type="Proteomes" id="UP000244892"/>
    </source>
</evidence>
<feature type="domain" description="Cytochrome c" evidence="6">
    <location>
        <begin position="20"/>
        <end position="124"/>
    </location>
</feature>
<dbReference type="Pfam" id="PF00034">
    <property type="entry name" value="Cytochrom_C"/>
    <property type="match status" value="1"/>
</dbReference>
<evidence type="ECO:0000256" key="1">
    <source>
        <dbReference type="ARBA" id="ARBA00022617"/>
    </source>
</evidence>
<proteinExistence type="predicted"/>
<dbReference type="InterPro" id="IPR036909">
    <property type="entry name" value="Cyt_c-like_dom_sf"/>
</dbReference>
<evidence type="ECO:0000259" key="6">
    <source>
        <dbReference type="PROSITE" id="PS51007"/>
    </source>
</evidence>
<keyword evidence="3 4" id="KW-0408">Iron</keyword>
<keyword evidence="5" id="KW-0732">Signal</keyword>
<dbReference type="PROSITE" id="PS51007">
    <property type="entry name" value="CYTC"/>
    <property type="match status" value="1"/>
</dbReference>
<dbReference type="EMBL" id="CP029210">
    <property type="protein sequence ID" value="AWI54071.1"/>
    <property type="molecule type" value="Genomic_DNA"/>
</dbReference>
<name>A0A2U8FSM4_9BURK</name>